<evidence type="ECO:0000313" key="4">
    <source>
        <dbReference type="Proteomes" id="UP001271263"/>
    </source>
</evidence>
<sequence length="139" mass="14743">MKLFFGLATAIAQAHFNLVVPLSIEQTKPIEMGDIYNIANIHCELTAQGSQGEGCASSNTSLGKLMLKGNETEQVLITVTPVTNNSVFFTPIFDNGKQSLSVSLSSTATEISIGGAITVTESANLGPQSISYLIEVNYQ</sequence>
<comment type="caution">
    <text evidence="1">The sequence shown here is derived from an EMBL/GenBank/DDBJ whole genome shotgun (WGS) entry which is preliminary data.</text>
</comment>
<dbReference type="Proteomes" id="UP001271263">
    <property type="component" value="Unassembled WGS sequence"/>
</dbReference>
<dbReference type="RefSeq" id="WP_310654788.1">
    <property type="nucleotide sequence ID" value="NZ_JAPMLA010000001.1"/>
</dbReference>
<protein>
    <recommendedName>
        <fullName evidence="5">DUF4402 domain-containing protein</fullName>
    </recommendedName>
</protein>
<evidence type="ECO:0008006" key="5">
    <source>
        <dbReference type="Google" id="ProtNLM"/>
    </source>
</evidence>
<dbReference type="AlphaFoldDB" id="A0AAW8NNC2"/>
<organism evidence="1 3">
    <name type="scientific">Shewanella fidelis</name>
    <dbReference type="NCBI Taxonomy" id="173509"/>
    <lineage>
        <taxon>Bacteria</taxon>
        <taxon>Pseudomonadati</taxon>
        <taxon>Pseudomonadota</taxon>
        <taxon>Gammaproteobacteria</taxon>
        <taxon>Alteromonadales</taxon>
        <taxon>Shewanellaceae</taxon>
        <taxon>Shewanella</taxon>
    </lineage>
</organism>
<dbReference type="Proteomes" id="UP001259340">
    <property type="component" value="Unassembled WGS sequence"/>
</dbReference>
<name>A0AAW8NNC2_9GAMM</name>
<accession>A0AAW8NNC2</accession>
<reference evidence="1" key="2">
    <citation type="submission" date="2022-11" db="EMBL/GenBank/DDBJ databases">
        <title>Prophages regulate Shewanella fidelis motility and biofilm formation: implications for gut colonization dynamics in Ciona robusta.</title>
        <authorList>
            <person name="Natarajan O."/>
            <person name="Gibboney S.L."/>
            <person name="Young M.N."/>
            <person name="Lim S.J."/>
            <person name="Pluta N."/>
            <person name="Atkinson C.G.F."/>
            <person name="Leigh B.A."/>
            <person name="Liberti A."/>
            <person name="Kees E."/>
            <person name="Breitbart M."/>
            <person name="Gralnick J."/>
            <person name="Dishaw L.J."/>
        </authorList>
    </citation>
    <scope>NUCLEOTIDE SEQUENCE</scope>
    <source>
        <strain evidence="1">3313</strain>
    </source>
</reference>
<evidence type="ECO:0000313" key="1">
    <source>
        <dbReference type="EMBL" id="MDR8524016.1"/>
    </source>
</evidence>
<evidence type="ECO:0000313" key="2">
    <source>
        <dbReference type="EMBL" id="MDW4823549.1"/>
    </source>
</evidence>
<keyword evidence="4" id="KW-1185">Reference proteome</keyword>
<gene>
    <name evidence="1" type="ORF">OS133_10125</name>
    <name evidence="2" type="ORF">OS134_05590</name>
</gene>
<proteinExistence type="predicted"/>
<dbReference type="EMBL" id="JAPMLE010000001">
    <property type="protein sequence ID" value="MDR8524016.1"/>
    <property type="molecule type" value="Genomic_DNA"/>
</dbReference>
<dbReference type="EMBL" id="JAPMLD010000002">
    <property type="protein sequence ID" value="MDW4823549.1"/>
    <property type="molecule type" value="Genomic_DNA"/>
</dbReference>
<reference evidence="2 4" key="1">
    <citation type="journal article" date="2022" name="bioRxiv">
        <title>Prophages regulate Shewanella fidelis 3313 motility and biofilm formation: implications for gut colonization dynamics in Ciona robusta.</title>
        <authorList>
            <person name="Natarajan O."/>
            <person name="Gibboney S.L."/>
            <person name="Young M.N."/>
            <person name="Lim S.J."/>
            <person name="Pluta N."/>
            <person name="Atkinson C.G."/>
            <person name="Leigh B.A."/>
            <person name="Liberti A."/>
            <person name="Kees E.D."/>
            <person name="Breitbart M."/>
            <person name="Gralnick J.A."/>
            <person name="Dishaw L.J."/>
        </authorList>
    </citation>
    <scope>NUCLEOTIDE SEQUENCE [LARGE SCALE GENOMIC DNA]</scope>
    <source>
        <strain evidence="2 4">JG4066</strain>
    </source>
</reference>
<evidence type="ECO:0000313" key="3">
    <source>
        <dbReference type="Proteomes" id="UP001259340"/>
    </source>
</evidence>